<dbReference type="Proteomes" id="UP001165267">
    <property type="component" value="Unassembled WGS sequence"/>
</dbReference>
<dbReference type="EMBL" id="JANKHG010000001">
    <property type="protein sequence ID" value="MCR2745297.1"/>
    <property type="molecule type" value="Genomic_DNA"/>
</dbReference>
<reference evidence="1" key="1">
    <citation type="submission" date="2022-07" db="EMBL/GenBank/DDBJ databases">
        <authorList>
            <person name="Xamxidin M."/>
        </authorList>
    </citation>
    <scope>NUCLEOTIDE SEQUENCE</scope>
    <source>
        <strain evidence="1">YS8-69</strain>
    </source>
</reference>
<name>A0ABT1XDD8_9BURK</name>
<keyword evidence="2" id="KW-1185">Reference proteome</keyword>
<gene>
    <name evidence="1" type="ORF">NSP04_01395</name>
</gene>
<evidence type="ECO:0008006" key="3">
    <source>
        <dbReference type="Google" id="ProtNLM"/>
    </source>
</evidence>
<accession>A0ABT1XDD8</accession>
<comment type="caution">
    <text evidence="1">The sequence shown here is derived from an EMBL/GenBank/DDBJ whole genome shotgun (WGS) entry which is preliminary data.</text>
</comment>
<protein>
    <recommendedName>
        <fullName evidence="3">Peptidase C39-like domain-containing protein</fullName>
    </recommendedName>
</protein>
<proteinExistence type="predicted"/>
<evidence type="ECO:0000313" key="2">
    <source>
        <dbReference type="Proteomes" id="UP001165267"/>
    </source>
</evidence>
<sequence length="212" mass="23810">MNENKAFEIDFTEAKNIASLPERVYPITQNEIVRLENIWGFAAPNKNNSFSGPCALGTVLHFHSIGWSHLPKERNGRPVNDPYIEELIRWSQAPGTLAGDMGTTPGMMLASLRKAGLRAQWYSGSSVEKTLQLIKYEIGQGRPVIVLVNHRQVGQPVSVEWQVVFKTSSTGIYTKYCSYADAEKAWTFEEFSRCLQMEMEALSCCVITAEKD</sequence>
<organism evidence="1 2">
    <name type="scientific">Limnobacter parvus</name>
    <dbReference type="NCBI Taxonomy" id="2939690"/>
    <lineage>
        <taxon>Bacteria</taxon>
        <taxon>Pseudomonadati</taxon>
        <taxon>Pseudomonadota</taxon>
        <taxon>Betaproteobacteria</taxon>
        <taxon>Burkholderiales</taxon>
        <taxon>Burkholderiaceae</taxon>
        <taxon>Limnobacter</taxon>
    </lineage>
</organism>
<evidence type="ECO:0000313" key="1">
    <source>
        <dbReference type="EMBL" id="MCR2745297.1"/>
    </source>
</evidence>
<dbReference type="RefSeq" id="WP_257510545.1">
    <property type="nucleotide sequence ID" value="NZ_JANKHG010000001.1"/>
</dbReference>